<organism evidence="1 2">
    <name type="scientific">Wolfiporia cocos (strain MD-104)</name>
    <name type="common">Brown rot fungus</name>
    <dbReference type="NCBI Taxonomy" id="742152"/>
    <lineage>
        <taxon>Eukaryota</taxon>
        <taxon>Fungi</taxon>
        <taxon>Dikarya</taxon>
        <taxon>Basidiomycota</taxon>
        <taxon>Agaricomycotina</taxon>
        <taxon>Agaricomycetes</taxon>
        <taxon>Polyporales</taxon>
        <taxon>Phaeolaceae</taxon>
        <taxon>Wolfiporia</taxon>
    </lineage>
</organism>
<dbReference type="EMBL" id="KB467954">
    <property type="protein sequence ID" value="PCH39072.1"/>
    <property type="molecule type" value="Genomic_DNA"/>
</dbReference>
<name>A0A2H3J9X9_WOLCO</name>
<gene>
    <name evidence="1" type="ORF">WOLCODRAFT_21337</name>
</gene>
<proteinExistence type="predicted"/>
<evidence type="ECO:0000313" key="1">
    <source>
        <dbReference type="EMBL" id="PCH39072.1"/>
    </source>
</evidence>
<reference evidence="1 2" key="1">
    <citation type="journal article" date="2012" name="Science">
        <title>The Paleozoic origin of enzymatic lignin decomposition reconstructed from 31 fungal genomes.</title>
        <authorList>
            <person name="Floudas D."/>
            <person name="Binder M."/>
            <person name="Riley R."/>
            <person name="Barry K."/>
            <person name="Blanchette R.A."/>
            <person name="Henrissat B."/>
            <person name="Martinez A.T."/>
            <person name="Otillar R."/>
            <person name="Spatafora J.W."/>
            <person name="Yadav J.S."/>
            <person name="Aerts A."/>
            <person name="Benoit I."/>
            <person name="Boyd A."/>
            <person name="Carlson A."/>
            <person name="Copeland A."/>
            <person name="Coutinho P.M."/>
            <person name="de Vries R.P."/>
            <person name="Ferreira P."/>
            <person name="Findley K."/>
            <person name="Foster B."/>
            <person name="Gaskell J."/>
            <person name="Glotzer D."/>
            <person name="Gorecki P."/>
            <person name="Heitman J."/>
            <person name="Hesse C."/>
            <person name="Hori C."/>
            <person name="Igarashi K."/>
            <person name="Jurgens J.A."/>
            <person name="Kallen N."/>
            <person name="Kersten P."/>
            <person name="Kohler A."/>
            <person name="Kuees U."/>
            <person name="Kumar T.K.A."/>
            <person name="Kuo A."/>
            <person name="LaButti K."/>
            <person name="Larrondo L.F."/>
            <person name="Lindquist E."/>
            <person name="Ling A."/>
            <person name="Lombard V."/>
            <person name="Lucas S."/>
            <person name="Lundell T."/>
            <person name="Martin R."/>
            <person name="McLaughlin D.J."/>
            <person name="Morgenstern I."/>
            <person name="Morin E."/>
            <person name="Murat C."/>
            <person name="Nagy L.G."/>
            <person name="Nolan M."/>
            <person name="Ohm R.A."/>
            <person name="Patyshakuliyeva A."/>
            <person name="Rokas A."/>
            <person name="Ruiz-Duenas F.J."/>
            <person name="Sabat G."/>
            <person name="Salamov A."/>
            <person name="Samejima M."/>
            <person name="Schmutz J."/>
            <person name="Slot J.C."/>
            <person name="St John F."/>
            <person name="Stenlid J."/>
            <person name="Sun H."/>
            <person name="Sun S."/>
            <person name="Syed K."/>
            <person name="Tsang A."/>
            <person name="Wiebenga A."/>
            <person name="Young D."/>
            <person name="Pisabarro A."/>
            <person name="Eastwood D.C."/>
            <person name="Martin F."/>
            <person name="Cullen D."/>
            <person name="Grigoriev I.V."/>
            <person name="Hibbett D.S."/>
        </authorList>
    </citation>
    <scope>NUCLEOTIDE SEQUENCE [LARGE SCALE GENOMIC DNA]</scope>
    <source>
        <strain evidence="1 2">MD-104</strain>
    </source>
</reference>
<dbReference type="Proteomes" id="UP000218811">
    <property type="component" value="Unassembled WGS sequence"/>
</dbReference>
<keyword evidence="2" id="KW-1185">Reference proteome</keyword>
<protein>
    <submittedName>
        <fullName evidence="1">Uncharacterized protein</fullName>
    </submittedName>
</protein>
<evidence type="ECO:0000313" key="2">
    <source>
        <dbReference type="Proteomes" id="UP000218811"/>
    </source>
</evidence>
<accession>A0A2H3J9X9</accession>
<sequence length="118" mass="12874">MRLPPALWQVLLLEDDQKLLMIFAKRSSQPPTWSAFTSSRKTPTGDSFFDNACGAINACGLLLVASLWNGADDGRAPKSPSSIRHLSYQSGKIAGNGRTEMRSIWRYLASPGSSIAPY</sequence>
<dbReference type="AlphaFoldDB" id="A0A2H3J9X9"/>